<dbReference type="OrthoDB" id="8946479at2759"/>
<reference evidence="3" key="3">
    <citation type="submission" date="2025-09" db="UniProtKB">
        <authorList>
            <consortium name="Ensembl"/>
        </authorList>
    </citation>
    <scope>IDENTIFICATION</scope>
</reference>
<feature type="compositionally biased region" description="Polar residues" evidence="1">
    <location>
        <begin position="486"/>
        <end position="497"/>
    </location>
</feature>
<keyword evidence="4" id="KW-1185">Reference proteome</keyword>
<evidence type="ECO:0000259" key="2">
    <source>
        <dbReference type="Pfam" id="PF15094"/>
    </source>
</evidence>
<sequence>MEASCPTGSDSPVDETVLYIYKRRMGLVKRGGGDGEVLSLSAISVKQTDSFSVFESSDLVRIALNTSLILRTRRCMGPAGKQLIQPFFRVDAVLTFKETPHHLVWSLENLLPCTESSALSTAATETLVSSASSGSPTTPSAGRTAAAHSANPAFRWPASTVARLLPKAVDQGASSATQSGTSSRVSMLSKDTQGDLTGVTLATVGDISVIPSADTQGTQVLETSTEGFLLTASKNESNLHPFRRPPLIFGHSLLTTSSLGVELREQLSHTPISASEILSVGSEVKDSAAEPSTEMVIGVETSSTPPHVSEEGAGWLSRNTSMEGQAKHVTLFPESPGMITSGSSSLLGTASPRSEMDHSPKEDLLQKANSLLANLRPQLSISSAAWLLLKAVTQGANLTNVSGSMTPLNTRGNLAGVTFEILRGVSASSPTDTHGTQTLLTGGVALTIPKHVFDSLLSGRSPPIFDQPQITTSDPQAELRERPAYTTGSLSSDQMLRRVPTNNLLPSDYESASSLLLRKTLFPGQTEHDILSPEQQSTIVSDSRSHPSTPSVLNHSTLAGFLLKTYPILTKPTPPTSIKIDPDLKTLPLTPATLSEFHTTSKPSSRLSSGYRLLPTHTDTWQLTSTPVLLLSRLRAKGTSSSNPFATSPSLNGGTLGVQEHLGSLEAVIRSMSPYPDTHKILSPALSSRVEPHVVSNTILNYVAATSVTLGQRTEVMDTHQVESSWEPVMNKSEEGESAPSGIPPETERTEPNVMLPQPQSTLDSSLLTNSSSVVDHSVEKDVLQKSSPANLTYMAPNGMETKAFTQRPSQPSQLLLQP</sequence>
<name>A0A8C9RS14_SCLFO</name>
<feature type="compositionally biased region" description="Low complexity" evidence="1">
    <location>
        <begin position="761"/>
        <end position="771"/>
    </location>
</feature>
<protein>
    <recommendedName>
        <fullName evidence="2">CIROZ beta domain-containing protein</fullName>
    </recommendedName>
</protein>
<feature type="compositionally biased region" description="Low complexity" evidence="1">
    <location>
        <begin position="129"/>
        <end position="142"/>
    </location>
</feature>
<reference evidence="3 4" key="1">
    <citation type="submission" date="2019-04" db="EMBL/GenBank/DDBJ databases">
        <authorList>
            <consortium name="Wellcome Sanger Institute Data Sharing"/>
        </authorList>
    </citation>
    <scope>NUCLEOTIDE SEQUENCE [LARGE SCALE GENOMIC DNA]</scope>
</reference>
<dbReference type="InterPro" id="IPR027956">
    <property type="entry name" value="CIROZ"/>
</dbReference>
<dbReference type="PANTHER" id="PTHR38653">
    <property type="entry name" value="GENE 572-RELATED"/>
    <property type="match status" value="1"/>
</dbReference>
<feature type="region of interest" description="Disordered" evidence="1">
    <location>
        <begin position="721"/>
        <end position="771"/>
    </location>
</feature>
<organism evidence="3 4">
    <name type="scientific">Scleropages formosus</name>
    <name type="common">Asian bonytongue</name>
    <name type="synonym">Osteoglossum formosum</name>
    <dbReference type="NCBI Taxonomy" id="113540"/>
    <lineage>
        <taxon>Eukaryota</taxon>
        <taxon>Metazoa</taxon>
        <taxon>Chordata</taxon>
        <taxon>Craniata</taxon>
        <taxon>Vertebrata</taxon>
        <taxon>Euteleostomi</taxon>
        <taxon>Actinopterygii</taxon>
        <taxon>Neopterygii</taxon>
        <taxon>Teleostei</taxon>
        <taxon>Osteoglossocephala</taxon>
        <taxon>Osteoglossomorpha</taxon>
        <taxon>Osteoglossiformes</taxon>
        <taxon>Osteoglossidae</taxon>
        <taxon>Scleropages</taxon>
    </lineage>
</organism>
<feature type="domain" description="CIROZ beta" evidence="2">
    <location>
        <begin position="11"/>
        <end position="113"/>
    </location>
</feature>
<evidence type="ECO:0000313" key="3">
    <source>
        <dbReference type="Ensembl" id="ENSSFOP00015021809.2"/>
    </source>
</evidence>
<evidence type="ECO:0000256" key="1">
    <source>
        <dbReference type="SAM" id="MobiDB-lite"/>
    </source>
</evidence>
<dbReference type="Ensembl" id="ENSSFOT00015022052.2">
    <property type="protein sequence ID" value="ENSSFOP00015021809.2"/>
    <property type="gene ID" value="ENSSFOG00015014058.2"/>
</dbReference>
<dbReference type="PANTHER" id="PTHR38653:SF1">
    <property type="entry name" value="GENE 572-RELATED"/>
    <property type="match status" value="1"/>
</dbReference>
<dbReference type="Proteomes" id="UP000694397">
    <property type="component" value="Chromosome 2"/>
</dbReference>
<reference evidence="3" key="2">
    <citation type="submission" date="2025-08" db="UniProtKB">
        <authorList>
            <consortium name="Ensembl"/>
        </authorList>
    </citation>
    <scope>IDENTIFICATION</scope>
</reference>
<feature type="region of interest" description="Disordered" evidence="1">
    <location>
        <begin position="459"/>
        <end position="497"/>
    </location>
</feature>
<feature type="region of interest" description="Disordered" evidence="1">
    <location>
        <begin position="128"/>
        <end position="150"/>
    </location>
</feature>
<dbReference type="InterPro" id="IPR049521">
    <property type="entry name" value="CIROZ_b"/>
</dbReference>
<evidence type="ECO:0000313" key="4">
    <source>
        <dbReference type="Proteomes" id="UP000694397"/>
    </source>
</evidence>
<accession>A0A8C9RS14</accession>
<dbReference type="Pfam" id="PF15094">
    <property type="entry name" value="DUF4556"/>
    <property type="match status" value="1"/>
</dbReference>
<dbReference type="AlphaFoldDB" id="A0A8C9RS14"/>
<proteinExistence type="predicted"/>
<dbReference type="GeneTree" id="ENSGT00980000200560"/>